<evidence type="ECO:0000256" key="1">
    <source>
        <dbReference type="SAM" id="Phobius"/>
    </source>
</evidence>
<keyword evidence="3" id="KW-1185">Reference proteome</keyword>
<comment type="caution">
    <text evidence="2">The sequence shown here is derived from an EMBL/GenBank/DDBJ whole genome shotgun (WGS) entry which is preliminary data.</text>
</comment>
<reference evidence="3" key="1">
    <citation type="journal article" date="2019" name="Int. J. Syst. Evol. Microbiol.">
        <title>The Global Catalogue of Microorganisms (GCM) 10K type strain sequencing project: providing services to taxonomists for standard genome sequencing and annotation.</title>
        <authorList>
            <consortium name="The Broad Institute Genomics Platform"/>
            <consortium name="The Broad Institute Genome Sequencing Center for Infectious Disease"/>
            <person name="Wu L."/>
            <person name="Ma J."/>
        </authorList>
    </citation>
    <scope>NUCLEOTIDE SEQUENCE [LARGE SCALE GENOMIC DNA]</scope>
    <source>
        <strain evidence="3">JCM 12165</strain>
    </source>
</reference>
<gene>
    <name evidence="2" type="ORF">ACFSCY_24405</name>
</gene>
<accession>A0ABW4FR15</accession>
<proteinExistence type="predicted"/>
<name>A0ABW4FR15_9PSEU</name>
<dbReference type="EMBL" id="JBHUCP010000018">
    <property type="protein sequence ID" value="MFD1532573.1"/>
    <property type="molecule type" value="Genomic_DNA"/>
</dbReference>
<protein>
    <submittedName>
        <fullName evidence="2">Uncharacterized protein</fullName>
    </submittedName>
</protein>
<sequence>MMSTHASTLAVFDPNATSMLVGAGLVAVSGWIGWVAGRISGRNQTARRQGPTSELICSCGHGYGTHEDEKRCHGVDAAKRNGVHTLDPCSCRLYDGPEPLPRTWTPVQLPNAE</sequence>
<keyword evidence="1" id="KW-1133">Transmembrane helix</keyword>
<feature type="transmembrane region" description="Helical" evidence="1">
    <location>
        <begin position="20"/>
        <end position="39"/>
    </location>
</feature>
<dbReference type="RefSeq" id="WP_343986126.1">
    <property type="nucleotide sequence ID" value="NZ_BAAAJG010000027.1"/>
</dbReference>
<evidence type="ECO:0000313" key="2">
    <source>
        <dbReference type="EMBL" id="MFD1532573.1"/>
    </source>
</evidence>
<keyword evidence="1" id="KW-0472">Membrane</keyword>
<organism evidence="2 3">
    <name type="scientific">Pseudonocardia aurantiaca</name>
    <dbReference type="NCBI Taxonomy" id="75290"/>
    <lineage>
        <taxon>Bacteria</taxon>
        <taxon>Bacillati</taxon>
        <taxon>Actinomycetota</taxon>
        <taxon>Actinomycetes</taxon>
        <taxon>Pseudonocardiales</taxon>
        <taxon>Pseudonocardiaceae</taxon>
        <taxon>Pseudonocardia</taxon>
    </lineage>
</organism>
<dbReference type="Proteomes" id="UP001597145">
    <property type="component" value="Unassembled WGS sequence"/>
</dbReference>
<keyword evidence="1" id="KW-0812">Transmembrane</keyword>
<evidence type="ECO:0000313" key="3">
    <source>
        <dbReference type="Proteomes" id="UP001597145"/>
    </source>
</evidence>